<proteinExistence type="predicted"/>
<dbReference type="InterPro" id="IPR014710">
    <property type="entry name" value="RmlC-like_jellyroll"/>
</dbReference>
<protein>
    <recommendedName>
        <fullName evidence="3">ChrR-like protein with cupin domain</fullName>
    </recommendedName>
</protein>
<dbReference type="Proteomes" id="UP000294664">
    <property type="component" value="Unassembled WGS sequence"/>
</dbReference>
<accession>A0A4R3LLX1</accession>
<sequence>MDFQEKLSFDPILPGVRLANYVEGDIELKVVKFDAGAAIPLHRNTANVRHLVLQGAIKFGDEVFESLGEYQCGGKEYSGMTLRDTIVLVIQPIGTTYQISD</sequence>
<dbReference type="OrthoDB" id="9801227at2"/>
<dbReference type="AlphaFoldDB" id="A0A4R3LLX1"/>
<organism evidence="1 2">
    <name type="scientific">Aquabacter spiritensis</name>
    <dbReference type="NCBI Taxonomy" id="933073"/>
    <lineage>
        <taxon>Bacteria</taxon>
        <taxon>Pseudomonadati</taxon>
        <taxon>Pseudomonadota</taxon>
        <taxon>Alphaproteobacteria</taxon>
        <taxon>Hyphomicrobiales</taxon>
        <taxon>Xanthobacteraceae</taxon>
        <taxon>Aquabacter</taxon>
    </lineage>
</organism>
<name>A0A4R3LLX1_9HYPH</name>
<evidence type="ECO:0000313" key="1">
    <source>
        <dbReference type="EMBL" id="TCT00971.1"/>
    </source>
</evidence>
<reference evidence="1 2" key="1">
    <citation type="submission" date="2019-03" db="EMBL/GenBank/DDBJ databases">
        <title>Genomic Encyclopedia of Type Strains, Phase IV (KMG-IV): sequencing the most valuable type-strain genomes for metagenomic binning, comparative biology and taxonomic classification.</title>
        <authorList>
            <person name="Goeker M."/>
        </authorList>
    </citation>
    <scope>NUCLEOTIDE SEQUENCE [LARGE SCALE GENOMIC DNA]</scope>
    <source>
        <strain evidence="1 2">DSM 9035</strain>
    </source>
</reference>
<dbReference type="RefSeq" id="WP_132035769.1">
    <property type="nucleotide sequence ID" value="NZ_SMAI01000020.1"/>
</dbReference>
<keyword evidence="2" id="KW-1185">Reference proteome</keyword>
<comment type="caution">
    <text evidence="1">The sequence shown here is derived from an EMBL/GenBank/DDBJ whole genome shotgun (WGS) entry which is preliminary data.</text>
</comment>
<evidence type="ECO:0000313" key="2">
    <source>
        <dbReference type="Proteomes" id="UP000294664"/>
    </source>
</evidence>
<dbReference type="EMBL" id="SMAI01000020">
    <property type="protein sequence ID" value="TCT00971.1"/>
    <property type="molecule type" value="Genomic_DNA"/>
</dbReference>
<evidence type="ECO:0008006" key="3">
    <source>
        <dbReference type="Google" id="ProtNLM"/>
    </source>
</evidence>
<gene>
    <name evidence="1" type="ORF">EDC64_12059</name>
</gene>
<dbReference type="Gene3D" id="2.60.120.10">
    <property type="entry name" value="Jelly Rolls"/>
    <property type="match status" value="1"/>
</dbReference>